<gene>
    <name evidence="6" type="ORF">DEW08_03045</name>
</gene>
<dbReference type="PROSITE" id="PS51891">
    <property type="entry name" value="CENP_V_GFA"/>
    <property type="match status" value="1"/>
</dbReference>
<dbReference type="PANTHER" id="PTHR33337">
    <property type="entry name" value="GFA DOMAIN-CONTAINING PROTEIN"/>
    <property type="match status" value="1"/>
</dbReference>
<dbReference type="InterPro" id="IPR006913">
    <property type="entry name" value="CENP-V/GFA"/>
</dbReference>
<dbReference type="Pfam" id="PF04828">
    <property type="entry name" value="GFA"/>
    <property type="match status" value="1"/>
</dbReference>
<evidence type="ECO:0000256" key="2">
    <source>
        <dbReference type="ARBA" id="ARBA00022723"/>
    </source>
</evidence>
<keyword evidence="2" id="KW-0479">Metal-binding</keyword>
<keyword evidence="4" id="KW-0456">Lyase</keyword>
<keyword evidence="3" id="KW-0862">Zinc</keyword>
<accession>A0A2S2CL94</accession>
<dbReference type="InterPro" id="IPR011057">
    <property type="entry name" value="Mss4-like_sf"/>
</dbReference>
<organism evidence="6 7">
    <name type="scientific">Azospirillum thermophilum</name>
    <dbReference type="NCBI Taxonomy" id="2202148"/>
    <lineage>
        <taxon>Bacteria</taxon>
        <taxon>Pseudomonadati</taxon>
        <taxon>Pseudomonadota</taxon>
        <taxon>Alphaproteobacteria</taxon>
        <taxon>Rhodospirillales</taxon>
        <taxon>Azospirillaceae</taxon>
        <taxon>Azospirillum</taxon>
    </lineage>
</organism>
<evidence type="ECO:0000313" key="6">
    <source>
        <dbReference type="EMBL" id="AWK85288.1"/>
    </source>
</evidence>
<sequence>MRLSGSCRCGAVRFTLNSPTPVPYMRCYCTICRKSAGGGGYAINLGGDAGTLEVEGREAVATWRAPIEDPQNPGRTCPGPSHRHFCKHCGSALWAEDPAWPELVHPFASAIDTPLPEPPERVHIMLDFKAPWVRVPEGPGEVRFARYPEESLEDWHRRHGLLDR</sequence>
<keyword evidence="7" id="KW-1185">Reference proteome</keyword>
<dbReference type="SUPFAM" id="SSF51316">
    <property type="entry name" value="Mss4-like"/>
    <property type="match status" value="1"/>
</dbReference>
<comment type="similarity">
    <text evidence="1">Belongs to the Gfa family.</text>
</comment>
<dbReference type="EMBL" id="CP029352">
    <property type="protein sequence ID" value="AWK85288.1"/>
    <property type="molecule type" value="Genomic_DNA"/>
</dbReference>
<feature type="domain" description="CENP-V/GFA" evidence="5">
    <location>
        <begin position="3"/>
        <end position="156"/>
    </location>
</feature>
<name>A0A2S2CL94_9PROT</name>
<evidence type="ECO:0000313" key="7">
    <source>
        <dbReference type="Proteomes" id="UP000245629"/>
    </source>
</evidence>
<keyword evidence="6" id="KW-0808">Transferase</keyword>
<proteinExistence type="inferred from homology"/>
<dbReference type="PANTHER" id="PTHR33337:SF44">
    <property type="entry name" value="DUF636 DOMAIN PROTEIN (AFU_ORTHOLOGUE AFUA_1G09754)"/>
    <property type="match status" value="1"/>
</dbReference>
<protein>
    <submittedName>
        <fullName evidence="6">Alanine acetyltransferase</fullName>
    </submittedName>
</protein>
<evidence type="ECO:0000256" key="1">
    <source>
        <dbReference type="ARBA" id="ARBA00005495"/>
    </source>
</evidence>
<dbReference type="GO" id="GO:0016740">
    <property type="term" value="F:transferase activity"/>
    <property type="evidence" value="ECO:0007669"/>
    <property type="project" value="UniProtKB-KW"/>
</dbReference>
<dbReference type="GO" id="GO:0046872">
    <property type="term" value="F:metal ion binding"/>
    <property type="evidence" value="ECO:0007669"/>
    <property type="project" value="UniProtKB-KW"/>
</dbReference>
<reference evidence="7" key="1">
    <citation type="submission" date="2018-05" db="EMBL/GenBank/DDBJ databases">
        <title>Azospirillum thermophila sp. nov., a novel isolated from hot spring.</title>
        <authorList>
            <person name="Zhao Z."/>
        </authorList>
    </citation>
    <scope>NUCLEOTIDE SEQUENCE [LARGE SCALE GENOMIC DNA]</scope>
    <source>
        <strain evidence="7">CFH 70021</strain>
    </source>
</reference>
<dbReference type="Proteomes" id="UP000245629">
    <property type="component" value="Chromosome 1"/>
</dbReference>
<dbReference type="GO" id="GO:0016846">
    <property type="term" value="F:carbon-sulfur lyase activity"/>
    <property type="evidence" value="ECO:0007669"/>
    <property type="project" value="InterPro"/>
</dbReference>
<dbReference type="Gene3D" id="2.170.150.70">
    <property type="match status" value="1"/>
</dbReference>
<dbReference type="OrthoDB" id="9807246at2"/>
<evidence type="ECO:0000259" key="5">
    <source>
        <dbReference type="PROSITE" id="PS51891"/>
    </source>
</evidence>
<dbReference type="KEGG" id="azz:DEW08_03045"/>
<evidence type="ECO:0000256" key="4">
    <source>
        <dbReference type="ARBA" id="ARBA00023239"/>
    </source>
</evidence>
<dbReference type="RefSeq" id="WP_109324357.1">
    <property type="nucleotide sequence ID" value="NZ_CP029352.1"/>
</dbReference>
<dbReference type="AlphaFoldDB" id="A0A2S2CL94"/>
<evidence type="ECO:0000256" key="3">
    <source>
        <dbReference type="ARBA" id="ARBA00022833"/>
    </source>
</evidence>